<keyword evidence="2" id="KW-0812">Transmembrane</keyword>
<gene>
    <name evidence="3" type="ORF">TKK_012521</name>
</gene>
<accession>A0ABD2WJD4</accession>
<dbReference type="Proteomes" id="UP001627154">
    <property type="component" value="Unassembled WGS sequence"/>
</dbReference>
<feature type="compositionally biased region" description="Low complexity" evidence="1">
    <location>
        <begin position="225"/>
        <end position="237"/>
    </location>
</feature>
<evidence type="ECO:0000256" key="1">
    <source>
        <dbReference type="SAM" id="MobiDB-lite"/>
    </source>
</evidence>
<evidence type="ECO:0000313" key="3">
    <source>
        <dbReference type="EMBL" id="KAL3392805.1"/>
    </source>
</evidence>
<organism evidence="3 4">
    <name type="scientific">Trichogramma kaykai</name>
    <dbReference type="NCBI Taxonomy" id="54128"/>
    <lineage>
        <taxon>Eukaryota</taxon>
        <taxon>Metazoa</taxon>
        <taxon>Ecdysozoa</taxon>
        <taxon>Arthropoda</taxon>
        <taxon>Hexapoda</taxon>
        <taxon>Insecta</taxon>
        <taxon>Pterygota</taxon>
        <taxon>Neoptera</taxon>
        <taxon>Endopterygota</taxon>
        <taxon>Hymenoptera</taxon>
        <taxon>Apocrita</taxon>
        <taxon>Proctotrupomorpha</taxon>
        <taxon>Chalcidoidea</taxon>
        <taxon>Trichogrammatidae</taxon>
        <taxon>Trichogramma</taxon>
    </lineage>
</organism>
<protein>
    <submittedName>
        <fullName evidence="3">Uncharacterized protein</fullName>
    </submittedName>
</protein>
<keyword evidence="2" id="KW-1133">Transmembrane helix</keyword>
<sequence>MSSKRNDQRQDPAVQCLGLDLPRTHLSQQSSAWLSQCDRYQCRYGYRSVDIVFFMVLLVTIIASFVIFRLRRQSKDKSAGTVMNRTTNSIITGGNTHLVQTSKNNMVSRCENTYITDGPALPGPPEILSKKYKERDLNNVKAVAATAIKTSFAKHRLPQRPDTIDREISKPLQAPKSRGGDDDHSMTVTMITKEPGPYDIDIVYHYKLYRDNMRTYKTSQLPPMSNNYHHQNQQSQS</sequence>
<dbReference type="AlphaFoldDB" id="A0ABD2WJD4"/>
<reference evidence="3 4" key="1">
    <citation type="journal article" date="2024" name="bioRxiv">
        <title>A reference genome for Trichogramma kaykai: A tiny desert-dwelling parasitoid wasp with competing sex-ratio distorters.</title>
        <authorList>
            <person name="Culotta J."/>
            <person name="Lindsey A.R."/>
        </authorList>
    </citation>
    <scope>NUCLEOTIDE SEQUENCE [LARGE SCALE GENOMIC DNA]</scope>
    <source>
        <strain evidence="3 4">KSX58</strain>
    </source>
</reference>
<keyword evidence="4" id="KW-1185">Reference proteome</keyword>
<proteinExistence type="predicted"/>
<comment type="caution">
    <text evidence="3">The sequence shown here is derived from an EMBL/GenBank/DDBJ whole genome shotgun (WGS) entry which is preliminary data.</text>
</comment>
<feature type="region of interest" description="Disordered" evidence="1">
    <location>
        <begin position="154"/>
        <end position="186"/>
    </location>
</feature>
<keyword evidence="2" id="KW-0472">Membrane</keyword>
<feature type="region of interest" description="Disordered" evidence="1">
    <location>
        <begin position="217"/>
        <end position="237"/>
    </location>
</feature>
<name>A0ABD2WJD4_9HYME</name>
<feature type="transmembrane region" description="Helical" evidence="2">
    <location>
        <begin position="51"/>
        <end position="68"/>
    </location>
</feature>
<dbReference type="EMBL" id="JBJJXI010000101">
    <property type="protein sequence ID" value="KAL3392805.1"/>
    <property type="molecule type" value="Genomic_DNA"/>
</dbReference>
<evidence type="ECO:0000313" key="4">
    <source>
        <dbReference type="Proteomes" id="UP001627154"/>
    </source>
</evidence>
<evidence type="ECO:0000256" key="2">
    <source>
        <dbReference type="SAM" id="Phobius"/>
    </source>
</evidence>